<accession>X1P7Z8</accession>
<gene>
    <name evidence="1" type="ORF">S06H3_56428</name>
</gene>
<name>X1P7Z8_9ZZZZ</name>
<evidence type="ECO:0000313" key="1">
    <source>
        <dbReference type="EMBL" id="GAI52442.1"/>
    </source>
</evidence>
<dbReference type="EMBL" id="BARV01036292">
    <property type="protein sequence ID" value="GAI52442.1"/>
    <property type="molecule type" value="Genomic_DNA"/>
</dbReference>
<comment type="caution">
    <text evidence="1">The sequence shown here is derived from an EMBL/GenBank/DDBJ whole genome shotgun (WGS) entry which is preliminary data.</text>
</comment>
<evidence type="ECO:0008006" key="2">
    <source>
        <dbReference type="Google" id="ProtNLM"/>
    </source>
</evidence>
<reference evidence="1" key="1">
    <citation type="journal article" date="2014" name="Front. Microbiol.">
        <title>High frequency of phylogenetically diverse reductive dehalogenase-homologous genes in deep subseafloor sedimentary metagenomes.</title>
        <authorList>
            <person name="Kawai M."/>
            <person name="Futagami T."/>
            <person name="Toyoda A."/>
            <person name="Takaki Y."/>
            <person name="Nishi S."/>
            <person name="Hori S."/>
            <person name="Arai W."/>
            <person name="Tsubouchi T."/>
            <person name="Morono Y."/>
            <person name="Uchiyama I."/>
            <person name="Ito T."/>
            <person name="Fujiyama A."/>
            <person name="Inagaki F."/>
            <person name="Takami H."/>
        </authorList>
    </citation>
    <scope>NUCLEOTIDE SEQUENCE</scope>
    <source>
        <strain evidence="1">Expedition CK06-06</strain>
    </source>
</reference>
<feature type="non-terminal residue" evidence="1">
    <location>
        <position position="105"/>
    </location>
</feature>
<organism evidence="1">
    <name type="scientific">marine sediment metagenome</name>
    <dbReference type="NCBI Taxonomy" id="412755"/>
    <lineage>
        <taxon>unclassified sequences</taxon>
        <taxon>metagenomes</taxon>
        <taxon>ecological metagenomes</taxon>
    </lineage>
</organism>
<dbReference type="AlphaFoldDB" id="X1P7Z8"/>
<proteinExistence type="predicted"/>
<protein>
    <recommendedName>
        <fullName evidence="2">Amidohydrolase-related domain-containing protein</fullName>
    </recommendedName>
</protein>
<sequence length="105" mass="11605">MTIIDGHAHVFPYLGGACGYKSIAEHMAVLQSEVLGNVQVEAKYSGAGMEEVLLGELPDVNFRVGRFGRFEWNEGGVDYYRQHTPPTLQDHTASPELMIAQMDHA</sequence>